<dbReference type="InterPro" id="IPR006120">
    <property type="entry name" value="Resolvase_HTH_dom"/>
</dbReference>
<dbReference type="PANTHER" id="PTHR35004">
    <property type="entry name" value="TRANSPOSASE RV3428C-RELATED"/>
    <property type="match status" value="1"/>
</dbReference>
<sequence>MITLEDWALIRRLAAEGVPKARIAERLGISRTTVIKAVNSDSPPRYERTPAPTSFTVFEPRVRELLAETPDMPATVLAERVGWTGSIRWFRDNVKRLRPEQRRIDPADRLVWEPGDAAQCDLWFPPRKIPLEDGTSKLLPVLVITLAHSRFVTGRMIPTRKTEDLLLGSWELIQQLGRVPRRLVWDNEPGIGRGQRHADGVAAFMGTLATKLMLLPPRDPESKGVVERRNGWFETSFMPGRSFTSSEDFNAQFTDWLGRANARVVRTTGAAPVDRLDADRAAMLPLPPIPLHLGWRNRLRLGRDYYVRIDTNDYSVDPHVIGRIVDVTADLERVRVRCDGRIVADHPRLWARGRVVTDPAHVEMAAVLRREFQQPRAVAAGDDLARDLADYDRAFGIIDGGLS</sequence>
<protein>
    <submittedName>
        <fullName evidence="3">IS21 family transposase</fullName>
    </submittedName>
</protein>
<dbReference type="InterPro" id="IPR012337">
    <property type="entry name" value="RNaseH-like_sf"/>
</dbReference>
<dbReference type="InterPro" id="IPR054353">
    <property type="entry name" value="IstA-like_C"/>
</dbReference>
<accession>A0AAU6SEL5</accession>
<organism evidence="3">
    <name type="scientific">Microbacterium sp. LWS13-1.2</name>
    <dbReference type="NCBI Taxonomy" id="3135264"/>
    <lineage>
        <taxon>Bacteria</taxon>
        <taxon>Bacillati</taxon>
        <taxon>Actinomycetota</taxon>
        <taxon>Actinomycetes</taxon>
        <taxon>Micrococcales</taxon>
        <taxon>Microbacteriaceae</taxon>
        <taxon>Microbacterium</taxon>
    </lineage>
</organism>
<dbReference type="InterPro" id="IPR036397">
    <property type="entry name" value="RNaseH_sf"/>
</dbReference>
<dbReference type="InterPro" id="IPR009057">
    <property type="entry name" value="Homeodomain-like_sf"/>
</dbReference>
<dbReference type="Gene3D" id="1.10.10.60">
    <property type="entry name" value="Homeodomain-like"/>
    <property type="match status" value="1"/>
</dbReference>
<dbReference type="GO" id="GO:0000150">
    <property type="term" value="F:DNA strand exchange activity"/>
    <property type="evidence" value="ECO:0007669"/>
    <property type="project" value="InterPro"/>
</dbReference>
<dbReference type="GO" id="GO:0015074">
    <property type="term" value="P:DNA integration"/>
    <property type="evidence" value="ECO:0007669"/>
    <property type="project" value="InterPro"/>
</dbReference>
<dbReference type="Pfam" id="PF02796">
    <property type="entry name" value="HTH_7"/>
    <property type="match status" value="1"/>
</dbReference>
<dbReference type="SUPFAM" id="SSF53098">
    <property type="entry name" value="Ribonuclease H-like"/>
    <property type="match status" value="1"/>
</dbReference>
<dbReference type="PANTHER" id="PTHR35004:SF8">
    <property type="entry name" value="TRANSPOSASE RV3428C-RELATED"/>
    <property type="match status" value="1"/>
</dbReference>
<comment type="similarity">
    <text evidence="1">Belongs to the transposase IS21/IS408/IS1162 family.</text>
</comment>
<name>A0AAU6SEL5_9MICO</name>
<gene>
    <name evidence="3" type="primary">istA</name>
    <name evidence="3" type="ORF">MRBLWS13_003031</name>
</gene>
<proteinExistence type="inferred from homology"/>
<feature type="domain" description="Integrase catalytic" evidence="2">
    <location>
        <begin position="110"/>
        <end position="280"/>
    </location>
</feature>
<dbReference type="InterPro" id="IPR001584">
    <property type="entry name" value="Integrase_cat-core"/>
</dbReference>
<dbReference type="AlphaFoldDB" id="A0AAU6SEL5"/>
<evidence type="ECO:0000259" key="2">
    <source>
        <dbReference type="PROSITE" id="PS50994"/>
    </source>
</evidence>
<dbReference type="RefSeq" id="WP_349426171.1">
    <property type="nucleotide sequence ID" value="NZ_CP151632.1"/>
</dbReference>
<evidence type="ECO:0000256" key="1">
    <source>
        <dbReference type="ARBA" id="ARBA00009277"/>
    </source>
</evidence>
<reference evidence="3" key="1">
    <citation type="submission" date="2024-04" db="EMBL/GenBank/DDBJ databases">
        <authorList>
            <person name="Roder T."/>
            <person name="Oberhansli S."/>
            <person name="Kreuzer M."/>
        </authorList>
    </citation>
    <scope>NUCLEOTIDE SEQUENCE</scope>
    <source>
        <strain evidence="3">LWS13-1.2</strain>
    </source>
</reference>
<dbReference type="Pfam" id="PF22483">
    <property type="entry name" value="Mu-transpos_C_2"/>
    <property type="match status" value="1"/>
</dbReference>
<dbReference type="GO" id="GO:0003677">
    <property type="term" value="F:DNA binding"/>
    <property type="evidence" value="ECO:0007669"/>
    <property type="project" value="InterPro"/>
</dbReference>
<dbReference type="PROSITE" id="PS50994">
    <property type="entry name" value="INTEGRASE"/>
    <property type="match status" value="1"/>
</dbReference>
<dbReference type="Gene3D" id="3.30.420.10">
    <property type="entry name" value="Ribonuclease H-like superfamily/Ribonuclease H"/>
    <property type="match status" value="1"/>
</dbReference>
<dbReference type="NCBIfam" id="NF033546">
    <property type="entry name" value="transpos_IS21"/>
    <property type="match status" value="1"/>
</dbReference>
<evidence type="ECO:0000313" key="3">
    <source>
        <dbReference type="EMBL" id="WZO35332.1"/>
    </source>
</evidence>
<dbReference type="EMBL" id="CP151632">
    <property type="protein sequence ID" value="WZO35332.1"/>
    <property type="molecule type" value="Genomic_DNA"/>
</dbReference>
<dbReference type="SUPFAM" id="SSF46689">
    <property type="entry name" value="Homeodomain-like"/>
    <property type="match status" value="1"/>
</dbReference>